<reference evidence="2 3" key="1">
    <citation type="submission" date="2015-04" db="EMBL/GenBank/DDBJ databases">
        <title>The complete genome sequence of the rumen methanogen Methanobrevibacter millerae SM9.</title>
        <authorList>
            <person name="Leahy S.C."/>
            <person name="Kelly W.J."/>
            <person name="Pacheco D.M."/>
            <person name="Li D."/>
            <person name="Altermann E."/>
            <person name="Attwood G.T."/>
        </authorList>
    </citation>
    <scope>NUCLEOTIDE SEQUENCE [LARGE SCALE GENOMIC DNA]</scope>
    <source>
        <strain evidence="2 3">SM9</strain>
    </source>
</reference>
<dbReference type="AlphaFoldDB" id="A0A0U3E7T3"/>
<accession>A0A0U3E7T3</accession>
<dbReference type="KEGG" id="mmil:sm9_1243"/>
<proteinExistence type="predicted"/>
<keyword evidence="3" id="KW-1185">Reference proteome</keyword>
<evidence type="ECO:0000313" key="2">
    <source>
        <dbReference type="EMBL" id="ALT69024.1"/>
    </source>
</evidence>
<protein>
    <submittedName>
        <fullName evidence="2">Transposase</fullName>
    </submittedName>
</protein>
<evidence type="ECO:0000256" key="1">
    <source>
        <dbReference type="SAM" id="Coils"/>
    </source>
</evidence>
<dbReference type="Proteomes" id="UP000067738">
    <property type="component" value="Chromosome"/>
</dbReference>
<dbReference type="RefSeq" id="WP_058739294.1">
    <property type="nucleotide sequence ID" value="NZ_CP011266.1"/>
</dbReference>
<keyword evidence="1" id="KW-0175">Coiled coil</keyword>
<dbReference type="EMBL" id="CP011266">
    <property type="protein sequence ID" value="ALT69024.1"/>
    <property type="molecule type" value="Genomic_DNA"/>
</dbReference>
<gene>
    <name evidence="2" type="ORF">sm9_1243</name>
</gene>
<dbReference type="GeneID" id="26736202"/>
<dbReference type="PATRIC" id="fig|230361.4.peg.1285"/>
<feature type="coiled-coil region" evidence="1">
    <location>
        <begin position="98"/>
        <end position="183"/>
    </location>
</feature>
<sequence length="304" mass="36679">MIDSNNQSIINDQIIPENEYRDFLETFIIYSQKDLSPYKDPNTLNPRHPLLLTDLKKNTLIGDELKEYPIIAKKANMNFHPCGFHIIMNQRKPVWKTQKRLEQKKQRNQNRINKNKEKIHEYYEKYKGQSPNFKNKDSRRKQKDKVIKMEKENRTLQKENSKIQKEIDQYENYNERISEIFNQETFKNAKLRYNILKNQIKHLPDEIAKFITKLGKDLDNTLSHIENENIPKTNNWLEIFFKIVFPKKYRKRFKTTQGVKRFLRNGKIKWYENIVLKTEIIPDKNDAWSKLSQKSGKNKLMTKT</sequence>
<evidence type="ECO:0000313" key="3">
    <source>
        <dbReference type="Proteomes" id="UP000067738"/>
    </source>
</evidence>
<organism evidence="2 3">
    <name type="scientific">Methanobrevibacter millerae</name>
    <dbReference type="NCBI Taxonomy" id="230361"/>
    <lineage>
        <taxon>Archaea</taxon>
        <taxon>Methanobacteriati</taxon>
        <taxon>Methanobacteriota</taxon>
        <taxon>Methanomada group</taxon>
        <taxon>Methanobacteria</taxon>
        <taxon>Methanobacteriales</taxon>
        <taxon>Methanobacteriaceae</taxon>
        <taxon>Methanobrevibacter</taxon>
    </lineage>
</organism>
<name>A0A0U3E7T3_9EURY</name>